<evidence type="ECO:0000259" key="1">
    <source>
        <dbReference type="Pfam" id="PF07727"/>
    </source>
</evidence>
<dbReference type="PANTHER" id="PTHR11439:SF483">
    <property type="entry name" value="PEPTIDE SYNTHASE GLIP-LIKE, PUTATIVE (AFU_ORTHOLOGUE AFUA_3G12920)-RELATED"/>
    <property type="match status" value="1"/>
</dbReference>
<accession>A0A9Q3DQD3</accession>
<gene>
    <name evidence="2" type="ORF">O181_047199</name>
</gene>
<dbReference type="Pfam" id="PF07727">
    <property type="entry name" value="RVT_2"/>
    <property type="match status" value="1"/>
</dbReference>
<dbReference type="AlphaFoldDB" id="A0A9Q3DQD3"/>
<dbReference type="Proteomes" id="UP000765509">
    <property type="component" value="Unassembled WGS sequence"/>
</dbReference>
<keyword evidence="3" id="KW-1185">Reference proteome</keyword>
<reference evidence="2" key="1">
    <citation type="submission" date="2021-03" db="EMBL/GenBank/DDBJ databases">
        <title>Draft genome sequence of rust myrtle Austropuccinia psidii MF-1, a brazilian biotype.</title>
        <authorList>
            <person name="Quecine M.C."/>
            <person name="Pachon D.M.R."/>
            <person name="Bonatelli M.L."/>
            <person name="Correr F.H."/>
            <person name="Franceschini L.M."/>
            <person name="Leite T.F."/>
            <person name="Margarido G.R.A."/>
            <person name="Almeida C.A."/>
            <person name="Ferrarezi J.A."/>
            <person name="Labate C.A."/>
        </authorList>
    </citation>
    <scope>NUCLEOTIDE SEQUENCE</scope>
    <source>
        <strain evidence="2">MF-1</strain>
    </source>
</reference>
<proteinExistence type="predicted"/>
<dbReference type="EMBL" id="AVOT02019738">
    <property type="protein sequence ID" value="MBW0507484.1"/>
    <property type="molecule type" value="Genomic_DNA"/>
</dbReference>
<dbReference type="PANTHER" id="PTHR11439">
    <property type="entry name" value="GAG-POL-RELATED RETROTRANSPOSON"/>
    <property type="match status" value="1"/>
</dbReference>
<evidence type="ECO:0000313" key="3">
    <source>
        <dbReference type="Proteomes" id="UP000765509"/>
    </source>
</evidence>
<protein>
    <recommendedName>
        <fullName evidence="1">Reverse transcriptase Ty1/copia-type domain-containing protein</fullName>
    </recommendedName>
</protein>
<feature type="domain" description="Reverse transcriptase Ty1/copia-type" evidence="1">
    <location>
        <begin position="5"/>
        <end position="130"/>
    </location>
</feature>
<organism evidence="2 3">
    <name type="scientific">Austropuccinia psidii MF-1</name>
    <dbReference type="NCBI Taxonomy" id="1389203"/>
    <lineage>
        <taxon>Eukaryota</taxon>
        <taxon>Fungi</taxon>
        <taxon>Dikarya</taxon>
        <taxon>Basidiomycota</taxon>
        <taxon>Pucciniomycotina</taxon>
        <taxon>Pucciniomycetes</taxon>
        <taxon>Pucciniales</taxon>
        <taxon>Sphaerophragmiaceae</taxon>
        <taxon>Austropuccinia</taxon>
    </lineage>
</organism>
<comment type="caution">
    <text evidence="2">The sequence shown here is derived from an EMBL/GenBank/DDBJ whole genome shotgun (WGS) entry which is preliminary data.</text>
</comment>
<dbReference type="InterPro" id="IPR013103">
    <property type="entry name" value="RVT_2"/>
</dbReference>
<sequence>MNLPKNQVLKFHKALYGTNQASQCWWIHLKEVLQNVGFTPNGEDASIYPFQKDRQHAILWINVDDGALTASSTENLLLIKNQLNTHLKIKWDTIVKGLVGVSNKETPEGFKFSQPDLIMKLANLNPSNMTSRSTLPKNCKLESNFSLNNMDNPYLKWIGILLYIAQASRPDIAYAVNYLSRFSLNTTQHHWNALENLIAYLRGTTYDVILRRKNEDSQQMSVTWMQIGEEKLVDRIMGI</sequence>
<dbReference type="OrthoDB" id="414945at2759"/>
<name>A0A9Q3DQD3_9BASI</name>
<evidence type="ECO:0000313" key="2">
    <source>
        <dbReference type="EMBL" id="MBW0507484.1"/>
    </source>
</evidence>